<evidence type="ECO:0000259" key="2">
    <source>
        <dbReference type="Pfam" id="PF01464"/>
    </source>
</evidence>
<dbReference type="RefSeq" id="WP_115226594.1">
    <property type="nucleotide sequence ID" value="NZ_CAWOLO010000005.1"/>
</dbReference>
<evidence type="ECO:0000313" key="5">
    <source>
        <dbReference type="Proteomes" id="UP000255108"/>
    </source>
</evidence>
<evidence type="ECO:0000256" key="1">
    <source>
        <dbReference type="SAM" id="SignalP"/>
    </source>
</evidence>
<feature type="domain" description="Transglycosylase SLT" evidence="2">
    <location>
        <begin position="18"/>
        <end position="133"/>
    </location>
</feature>
<dbReference type="OrthoDB" id="9808681at2"/>
<reference evidence="3 5" key="1">
    <citation type="submission" date="2018-06" db="EMBL/GenBank/DDBJ databases">
        <authorList>
            <consortium name="Pathogen Informatics"/>
            <person name="Doyle S."/>
        </authorList>
    </citation>
    <scope>NUCLEOTIDE SEQUENCE [LARGE SCALE GENOMIC DNA]</scope>
    <source>
        <strain evidence="3 5">NCTC11159</strain>
    </source>
</reference>
<feature type="signal peptide" evidence="1">
    <location>
        <begin position="1"/>
        <end position="17"/>
    </location>
</feature>
<dbReference type="EMBL" id="UGHR01000001">
    <property type="protein sequence ID" value="STQ90241.1"/>
    <property type="molecule type" value="Genomic_DNA"/>
</dbReference>
<sequence length="167" mass="18954">MRSFLLLLMLCMPSVWADCWERAGQSFGISPELLYAIAQQESGLNPQASNRNNNGSNDIGLMQINSVHLPRLKEMGIDEKQLRQDSCLSIIIGASILSDMMKRYGYSWEAVGAYNAGMGANRQVLRMRYAEQVWQRYQRLQSGNKAINRNALNQPRFLPVTSKPRID</sequence>
<protein>
    <submittedName>
        <fullName evidence="3">Invasion protein IagB</fullName>
    </submittedName>
    <submittedName>
        <fullName evidence="4">Transglycosylase-like protein with SLT domain</fullName>
    </submittedName>
</protein>
<organism evidence="3 5">
    <name type="scientific">Iodobacter fluviatilis</name>
    <dbReference type="NCBI Taxonomy" id="537"/>
    <lineage>
        <taxon>Bacteria</taxon>
        <taxon>Pseudomonadati</taxon>
        <taxon>Pseudomonadota</taxon>
        <taxon>Betaproteobacteria</taxon>
        <taxon>Neisseriales</taxon>
        <taxon>Chitinibacteraceae</taxon>
        <taxon>Iodobacter</taxon>
    </lineage>
</organism>
<dbReference type="CDD" id="cd13400">
    <property type="entry name" value="LT_IagB-like"/>
    <property type="match status" value="1"/>
</dbReference>
<proteinExistence type="predicted"/>
<dbReference type="InterPro" id="IPR023346">
    <property type="entry name" value="Lysozyme-like_dom_sf"/>
</dbReference>
<evidence type="ECO:0000313" key="6">
    <source>
        <dbReference type="Proteomes" id="UP000295794"/>
    </source>
</evidence>
<dbReference type="Proteomes" id="UP000255108">
    <property type="component" value="Unassembled WGS sequence"/>
</dbReference>
<dbReference type="SUPFAM" id="SSF53955">
    <property type="entry name" value="Lysozyme-like"/>
    <property type="match status" value="1"/>
</dbReference>
<name>A0A377Q8Q6_9NEIS</name>
<dbReference type="AlphaFoldDB" id="A0A377Q8Q6"/>
<gene>
    <name evidence="4" type="ORF">EV682_10534</name>
    <name evidence="3" type="ORF">NCTC11159_01305</name>
</gene>
<accession>A0A377Q8Q6</accession>
<dbReference type="NCBIfam" id="NF011856">
    <property type="entry name" value="PRK15328.1"/>
    <property type="match status" value="1"/>
</dbReference>
<dbReference type="InterPro" id="IPR008258">
    <property type="entry name" value="Transglycosylase_SLT_dom_1"/>
</dbReference>
<dbReference type="EMBL" id="SMBT01000005">
    <property type="protein sequence ID" value="TCU86909.1"/>
    <property type="molecule type" value="Genomic_DNA"/>
</dbReference>
<dbReference type="Pfam" id="PF01464">
    <property type="entry name" value="SLT"/>
    <property type="match status" value="1"/>
</dbReference>
<keyword evidence="6" id="KW-1185">Reference proteome</keyword>
<reference evidence="4 6" key="2">
    <citation type="submission" date="2019-03" db="EMBL/GenBank/DDBJ databases">
        <title>Genomic Encyclopedia of Type Strains, Phase IV (KMG-IV): sequencing the most valuable type-strain genomes for metagenomic binning, comparative biology and taxonomic classification.</title>
        <authorList>
            <person name="Goeker M."/>
        </authorList>
    </citation>
    <scope>NUCLEOTIDE SEQUENCE [LARGE SCALE GENOMIC DNA]</scope>
    <source>
        <strain evidence="4 6">DSM 3764</strain>
    </source>
</reference>
<feature type="chain" id="PRO_5017029185" evidence="1">
    <location>
        <begin position="18"/>
        <end position="167"/>
    </location>
</feature>
<evidence type="ECO:0000313" key="4">
    <source>
        <dbReference type="EMBL" id="TCU86909.1"/>
    </source>
</evidence>
<dbReference type="Gene3D" id="1.10.530.10">
    <property type="match status" value="1"/>
</dbReference>
<keyword evidence="1" id="KW-0732">Signal</keyword>
<dbReference type="Proteomes" id="UP000295794">
    <property type="component" value="Unassembled WGS sequence"/>
</dbReference>
<evidence type="ECO:0000313" key="3">
    <source>
        <dbReference type="EMBL" id="STQ90241.1"/>
    </source>
</evidence>